<dbReference type="STRING" id="388357.GCA_001580365_01521"/>
<protein>
    <submittedName>
        <fullName evidence="1">Uncharacterized protein</fullName>
    </submittedName>
</protein>
<proteinExistence type="predicted"/>
<dbReference type="Proteomes" id="UP000321103">
    <property type="component" value="Unassembled WGS sequence"/>
</dbReference>
<evidence type="ECO:0000313" key="2">
    <source>
        <dbReference type="Proteomes" id="UP000321103"/>
    </source>
</evidence>
<keyword evidence="2" id="KW-1185">Reference proteome</keyword>
<dbReference type="AlphaFoldDB" id="A0A512IBY8"/>
<comment type="caution">
    <text evidence="1">The sequence shown here is derived from an EMBL/GenBank/DDBJ whole genome shotgun (WGS) entry which is preliminary data.</text>
</comment>
<dbReference type="RefSeq" id="WP_147017499.1">
    <property type="nucleotide sequence ID" value="NZ_BJZS01000033.1"/>
</dbReference>
<accession>A0A512IBY8</accession>
<gene>
    <name evidence="1" type="ORF">KTU01_13430</name>
</gene>
<evidence type="ECO:0000313" key="1">
    <source>
        <dbReference type="EMBL" id="GEO95220.1"/>
    </source>
</evidence>
<sequence length="306" mass="33264">MNTQQVMNELARHEDPERLVRILDSCGGRSTTKDLASEMGEHPAYIAEITRYLVELGLVEPDESLAGDEVSLTGYGRSVVAKIEQSFAAGGRRREVIRRGVLEAASNKRKVASTDLADHWNGPPLEPSPDHDEIVEAIRFLLDARLITATRVWGGAFSSFGIEPAGQDALDQRRRLVTPESSSTFNDYRDQSNNLTQYGGNIGAVGMGNRNTITGTVTLGPHEVERVRADLKTALELVRDVPEIDQQIVTEAIEDALEEVEKDEPKPRMIRRCVDEGLKALSASAGTAAGGTIIGLLQGILGIVQP</sequence>
<reference evidence="1 2" key="1">
    <citation type="submission" date="2019-07" db="EMBL/GenBank/DDBJ databases">
        <title>Whole genome shotgun sequence of Kocuria turfanensis NBRC 107627.</title>
        <authorList>
            <person name="Hosoyama A."/>
            <person name="Uohara A."/>
            <person name="Ohji S."/>
            <person name="Ichikawa N."/>
        </authorList>
    </citation>
    <scope>NUCLEOTIDE SEQUENCE [LARGE SCALE GENOMIC DNA]</scope>
    <source>
        <strain evidence="1 2">NBRC 107627</strain>
    </source>
</reference>
<dbReference type="EMBL" id="BJZS01000033">
    <property type="protein sequence ID" value="GEO95220.1"/>
    <property type="molecule type" value="Genomic_DNA"/>
</dbReference>
<organism evidence="1 2">
    <name type="scientific">Kocuria turfanensis</name>
    <dbReference type="NCBI Taxonomy" id="388357"/>
    <lineage>
        <taxon>Bacteria</taxon>
        <taxon>Bacillati</taxon>
        <taxon>Actinomycetota</taxon>
        <taxon>Actinomycetes</taxon>
        <taxon>Micrococcales</taxon>
        <taxon>Micrococcaceae</taxon>
        <taxon>Kocuria</taxon>
    </lineage>
</organism>
<name>A0A512IBY8_9MICC</name>